<feature type="transmembrane region" description="Helical" evidence="5">
    <location>
        <begin position="268"/>
        <end position="289"/>
    </location>
</feature>
<sequence>MPEATHRGRRTDARLAMGVLVTSQLLAGLGVATGIAVGGILVEDMTGAVALAGLAQTAIVLGAGLLAVPMARIAVARGRHVALASGYAASAVGAVLIVVAAVTGLAWVLIPGFAGIGAATAAGLQARFAAPEVVRPEFQARAMSLVLWATTIGAVAGPNLSQWGDDVGRGWGLPSFVGPFAFSFVAFAICAVLVAALLRTPPAGTLQDDEPDAEASDEPAPSAFRALRTAVREPQALLAVLAIVTAHTVMVGVMVMTPVHLHVNGLGIPLIGLVVSIHILGMYGASPLVGWLVDRIGTVRVIGIGVVVLAAAVTVGGFFGSGFIGASVALGLLGLGWSAGLIGGSALLTHAVDRRLRVPLQGATDAAMNLAAAASAAFSGLILSAGGYGAVNAVAAVLLLPVVVAAIRVVVRKSALTG</sequence>
<keyword evidence="8" id="KW-1185">Reference proteome</keyword>
<dbReference type="Gene3D" id="1.20.1250.20">
    <property type="entry name" value="MFS general substrate transporter like domains"/>
    <property type="match status" value="1"/>
</dbReference>
<dbReference type="Pfam" id="PF07690">
    <property type="entry name" value="MFS_1"/>
    <property type="match status" value="1"/>
</dbReference>
<feature type="domain" description="Major facilitator superfamily (MFS) profile" evidence="6">
    <location>
        <begin position="16"/>
        <end position="413"/>
    </location>
</feature>
<dbReference type="EMBL" id="BSDP01000001">
    <property type="protein sequence ID" value="GLI26971.1"/>
    <property type="molecule type" value="Genomic_DNA"/>
</dbReference>
<name>A0A9W6FNX8_9MICO</name>
<evidence type="ECO:0000313" key="7">
    <source>
        <dbReference type="EMBL" id="GLI26971.1"/>
    </source>
</evidence>
<dbReference type="SUPFAM" id="SSF103473">
    <property type="entry name" value="MFS general substrate transporter"/>
    <property type="match status" value="1"/>
</dbReference>
<feature type="transmembrane region" description="Helical" evidence="5">
    <location>
        <begin position="48"/>
        <end position="68"/>
    </location>
</feature>
<protein>
    <submittedName>
        <fullName evidence="7">MFS-type transporter YdeG</fullName>
    </submittedName>
</protein>
<dbReference type="GO" id="GO:0005886">
    <property type="term" value="C:plasma membrane"/>
    <property type="evidence" value="ECO:0007669"/>
    <property type="project" value="UniProtKB-SubCell"/>
</dbReference>
<evidence type="ECO:0000259" key="6">
    <source>
        <dbReference type="PROSITE" id="PS50850"/>
    </source>
</evidence>
<dbReference type="PANTHER" id="PTHR23534:SF1">
    <property type="entry name" value="MAJOR FACILITATOR SUPERFAMILY PROTEIN"/>
    <property type="match status" value="1"/>
</dbReference>
<proteinExistence type="predicted"/>
<dbReference type="PANTHER" id="PTHR23534">
    <property type="entry name" value="MFS PERMEASE"/>
    <property type="match status" value="1"/>
</dbReference>
<comment type="caution">
    <text evidence="7">The sequence shown here is derived from an EMBL/GenBank/DDBJ whole genome shotgun (WGS) entry which is preliminary data.</text>
</comment>
<evidence type="ECO:0000256" key="5">
    <source>
        <dbReference type="SAM" id="Phobius"/>
    </source>
</evidence>
<dbReference type="InterPro" id="IPR011701">
    <property type="entry name" value="MFS"/>
</dbReference>
<feature type="transmembrane region" description="Helical" evidence="5">
    <location>
        <begin position="142"/>
        <end position="160"/>
    </location>
</feature>
<evidence type="ECO:0000256" key="4">
    <source>
        <dbReference type="ARBA" id="ARBA00023136"/>
    </source>
</evidence>
<dbReference type="InterPro" id="IPR020846">
    <property type="entry name" value="MFS_dom"/>
</dbReference>
<keyword evidence="2 5" id="KW-0812">Transmembrane</keyword>
<dbReference type="RefSeq" id="WP_281883102.1">
    <property type="nucleotide sequence ID" value="NZ_BSDP01000001.1"/>
</dbReference>
<feature type="transmembrane region" description="Helical" evidence="5">
    <location>
        <begin position="369"/>
        <end position="387"/>
    </location>
</feature>
<accession>A0A9W6FNX8</accession>
<keyword evidence="3 5" id="KW-1133">Transmembrane helix</keyword>
<evidence type="ECO:0000256" key="3">
    <source>
        <dbReference type="ARBA" id="ARBA00022989"/>
    </source>
</evidence>
<feature type="transmembrane region" description="Helical" evidence="5">
    <location>
        <begin position="180"/>
        <end position="198"/>
    </location>
</feature>
<evidence type="ECO:0000313" key="8">
    <source>
        <dbReference type="Proteomes" id="UP001144396"/>
    </source>
</evidence>
<feature type="transmembrane region" description="Helical" evidence="5">
    <location>
        <begin position="301"/>
        <end position="320"/>
    </location>
</feature>
<dbReference type="GO" id="GO:0022857">
    <property type="term" value="F:transmembrane transporter activity"/>
    <property type="evidence" value="ECO:0007669"/>
    <property type="project" value="InterPro"/>
</dbReference>
<feature type="transmembrane region" description="Helical" evidence="5">
    <location>
        <begin position="236"/>
        <end position="256"/>
    </location>
</feature>
<dbReference type="Proteomes" id="UP001144396">
    <property type="component" value="Unassembled WGS sequence"/>
</dbReference>
<feature type="transmembrane region" description="Helical" evidence="5">
    <location>
        <begin position="393"/>
        <end position="411"/>
    </location>
</feature>
<evidence type="ECO:0000256" key="2">
    <source>
        <dbReference type="ARBA" id="ARBA00022692"/>
    </source>
</evidence>
<dbReference type="AlphaFoldDB" id="A0A9W6FNX8"/>
<feature type="transmembrane region" description="Helical" evidence="5">
    <location>
        <begin position="108"/>
        <end position="130"/>
    </location>
</feature>
<reference evidence="7" key="1">
    <citation type="submission" date="2022-12" db="EMBL/GenBank/DDBJ databases">
        <title>Reference genome sequencing for broad-spectrum identification of bacterial and archaeal isolates by mass spectrometry.</title>
        <authorList>
            <person name="Sekiguchi Y."/>
            <person name="Tourlousse D.M."/>
        </authorList>
    </citation>
    <scope>NUCLEOTIDE SEQUENCE</scope>
    <source>
        <strain evidence="7">14</strain>
    </source>
</reference>
<dbReference type="InterPro" id="IPR036259">
    <property type="entry name" value="MFS_trans_sf"/>
</dbReference>
<dbReference type="PROSITE" id="PS50850">
    <property type="entry name" value="MFS"/>
    <property type="match status" value="1"/>
</dbReference>
<feature type="transmembrane region" description="Helical" evidence="5">
    <location>
        <begin position="15"/>
        <end position="42"/>
    </location>
</feature>
<feature type="transmembrane region" description="Helical" evidence="5">
    <location>
        <begin position="326"/>
        <end position="348"/>
    </location>
</feature>
<organism evidence="7 8">
    <name type="scientific">Agromyces rhizosphaerae</name>
    <dbReference type="NCBI Taxonomy" id="88374"/>
    <lineage>
        <taxon>Bacteria</taxon>
        <taxon>Bacillati</taxon>
        <taxon>Actinomycetota</taxon>
        <taxon>Actinomycetes</taxon>
        <taxon>Micrococcales</taxon>
        <taxon>Microbacteriaceae</taxon>
        <taxon>Agromyces</taxon>
    </lineage>
</organism>
<evidence type="ECO:0000256" key="1">
    <source>
        <dbReference type="ARBA" id="ARBA00004651"/>
    </source>
</evidence>
<feature type="transmembrane region" description="Helical" evidence="5">
    <location>
        <begin position="80"/>
        <end position="102"/>
    </location>
</feature>
<comment type="subcellular location">
    <subcellularLocation>
        <location evidence="1">Cell membrane</location>
        <topology evidence="1">Multi-pass membrane protein</topology>
    </subcellularLocation>
</comment>
<gene>
    <name evidence="7" type="primary">ydeG</name>
    <name evidence="7" type="ORF">ARHIZOSPH14_12130</name>
</gene>
<keyword evidence="4 5" id="KW-0472">Membrane</keyword>